<protein>
    <submittedName>
        <fullName evidence="3">Uncharacterized protein</fullName>
    </submittedName>
</protein>
<feature type="coiled-coil region" evidence="1">
    <location>
        <begin position="27"/>
        <end position="100"/>
    </location>
</feature>
<dbReference type="PANTHER" id="PTHR45615">
    <property type="entry name" value="MYOSIN HEAVY CHAIN, NON-MUSCLE"/>
    <property type="match status" value="1"/>
</dbReference>
<evidence type="ECO:0000256" key="1">
    <source>
        <dbReference type="SAM" id="Coils"/>
    </source>
</evidence>
<dbReference type="GO" id="GO:0000146">
    <property type="term" value="F:microfilament motor activity"/>
    <property type="evidence" value="ECO:0007669"/>
    <property type="project" value="TreeGrafter"/>
</dbReference>
<dbReference type="EMBL" id="JABANP010000027">
    <property type="protein sequence ID" value="KAF4694865.1"/>
    <property type="molecule type" value="Genomic_DNA"/>
</dbReference>
<feature type="compositionally biased region" description="Low complexity" evidence="2">
    <location>
        <begin position="826"/>
        <end position="836"/>
    </location>
</feature>
<feature type="coiled-coil region" evidence="1">
    <location>
        <begin position="347"/>
        <end position="486"/>
    </location>
</feature>
<keyword evidence="1" id="KW-0175">Coiled coil</keyword>
<evidence type="ECO:0000313" key="4">
    <source>
        <dbReference type="Proteomes" id="UP000541610"/>
    </source>
</evidence>
<organism evidence="3 4">
    <name type="scientific">Perkinsus olseni</name>
    <name type="common">Perkinsus atlanticus</name>
    <dbReference type="NCBI Taxonomy" id="32597"/>
    <lineage>
        <taxon>Eukaryota</taxon>
        <taxon>Sar</taxon>
        <taxon>Alveolata</taxon>
        <taxon>Perkinsozoa</taxon>
        <taxon>Perkinsea</taxon>
        <taxon>Perkinsida</taxon>
        <taxon>Perkinsidae</taxon>
        <taxon>Perkinsus</taxon>
    </lineage>
</organism>
<dbReference type="GO" id="GO:0032982">
    <property type="term" value="C:myosin filament"/>
    <property type="evidence" value="ECO:0007669"/>
    <property type="project" value="TreeGrafter"/>
</dbReference>
<reference evidence="3 4" key="1">
    <citation type="submission" date="2020-04" db="EMBL/GenBank/DDBJ databases">
        <title>Perkinsus olseni comparative genomics.</title>
        <authorList>
            <person name="Bogema D.R."/>
        </authorList>
    </citation>
    <scope>NUCLEOTIDE SEQUENCE [LARGE SCALE GENOMIC DNA]</scope>
    <source>
        <strain evidence="3">00978-12</strain>
    </source>
</reference>
<dbReference type="Proteomes" id="UP000541610">
    <property type="component" value="Unassembled WGS sequence"/>
</dbReference>
<dbReference type="AlphaFoldDB" id="A0A7J6PFF4"/>
<evidence type="ECO:0000256" key="2">
    <source>
        <dbReference type="SAM" id="MobiDB-lite"/>
    </source>
</evidence>
<sequence length="866" mass="98412">MSVSCSPVLKKYFVRAERHGAAVQTLDDALLREVEDTRRRLEMAESEISHLTAELDEVCLENSELKDRYMTAGERFERLMESEEEHTKELTRQLEEERASLRAFDALSIQIHIAVPDEETGSLSEIMKDGASWRDFWGLSRSPRPVDMEAEEDHLSELWHQRLEDNLRHRKSVNAKRTCSIRQAIKQLVGERDELREENTELRNQEETLREDVTSLSEKLEDACQQQQRAEIKIEEMTSKLEENEGLSRELDDTRTRATKLNEEVEVGALSSDLVLRNGELAELRSKEAASAAKLAAAREHIAAMVGMMDRIMKMPDGDKMGEELTDALGKSGAFYPVLSRYDRRVARRVSDILQEAEDEKTRAMARVREQMDDLVIRRDELEQERSFLCEERQQLQEDLEALARNLQNMCQERQLAEGDYGGATGSLREDRNVFDLLEQARASVAKLEGERKALIASSQRTEADLADLQLLKDNSRAELAAARENMTVMMRMMGRLIELPENENLRDELREALGDSHSFRAALARYADEITGRISTIRREAQSVRLGWNQSLPTRTLSAESHWGEIELELERQTCRFPFVANEKLMAGRMRAGSETAATQHSVEVQAALGRETVSEDRCLDEKVEGERSGFDGEMSTALEHTKDAFRVEIGRLESEVVQLKRLFEQELRRVKNEAELRLENFKQHTEQQRVEERKRTALKLEDVAREKERLEMEKFRLQNSLDVAQRKLSELGSKNSPLVNGDPVVTEIDPLVFAGRNTYRIGRIGKLRSPIASSGRRIPAGKESEAPLAMGSLSPSLPGESFGLSTICSTTQSPAKDRRRPSRRLQPSSSCSASTTVDPKHRCKAFVAESAQLNFEDGSEPARL</sequence>
<proteinExistence type="predicted"/>
<dbReference type="PANTHER" id="PTHR45615:SF40">
    <property type="entry name" value="MYOSIN HEAVY CHAIN, NON-MUSCLE"/>
    <property type="match status" value="1"/>
</dbReference>
<gene>
    <name evidence="3" type="ORF">FOZ60_006719</name>
</gene>
<dbReference type="GO" id="GO:0005737">
    <property type="term" value="C:cytoplasm"/>
    <property type="evidence" value="ECO:0007669"/>
    <property type="project" value="TreeGrafter"/>
</dbReference>
<accession>A0A7J6PFF4</accession>
<dbReference type="GO" id="GO:0016460">
    <property type="term" value="C:myosin II complex"/>
    <property type="evidence" value="ECO:0007669"/>
    <property type="project" value="TreeGrafter"/>
</dbReference>
<comment type="caution">
    <text evidence="3">The sequence shown here is derived from an EMBL/GenBank/DDBJ whole genome shotgun (WGS) entry which is preliminary data.</text>
</comment>
<name>A0A7J6PFF4_PEROL</name>
<feature type="compositionally biased region" description="Polar residues" evidence="2">
    <location>
        <begin position="805"/>
        <end position="816"/>
    </location>
</feature>
<feature type="coiled-coil region" evidence="1">
    <location>
        <begin position="644"/>
        <end position="729"/>
    </location>
</feature>
<evidence type="ECO:0000313" key="3">
    <source>
        <dbReference type="EMBL" id="KAF4694865.1"/>
    </source>
</evidence>
<feature type="coiled-coil region" evidence="1">
    <location>
        <begin position="181"/>
        <end position="264"/>
    </location>
</feature>
<dbReference type="GO" id="GO:0051015">
    <property type="term" value="F:actin filament binding"/>
    <property type="evidence" value="ECO:0007669"/>
    <property type="project" value="TreeGrafter"/>
</dbReference>
<feature type="region of interest" description="Disordered" evidence="2">
    <location>
        <begin position="774"/>
        <end position="841"/>
    </location>
</feature>